<proteinExistence type="inferred from homology"/>
<comment type="subcellular location">
    <subcellularLocation>
        <location evidence="1">Membrane</location>
        <topology evidence="1">Multi-pass membrane protein</topology>
    </subcellularLocation>
</comment>
<evidence type="ECO:0000256" key="7">
    <source>
        <dbReference type="SAM" id="SignalP"/>
    </source>
</evidence>
<evidence type="ECO:0000256" key="3">
    <source>
        <dbReference type="ARBA" id="ARBA00022692"/>
    </source>
</evidence>
<dbReference type="PANTHER" id="PTHR14255">
    <property type="entry name" value="CEREBLON"/>
    <property type="match status" value="1"/>
</dbReference>
<comment type="similarity">
    <text evidence="2">Belongs to the 4-toluene sulfonate uptake permease (TSUP) (TC 2.A.102) family.</text>
</comment>
<feature type="transmembrane region" description="Helical" evidence="6">
    <location>
        <begin position="284"/>
        <end position="304"/>
    </location>
</feature>
<sequence length="463" mass="50700">MKMLGNLKLIHFLLIFLITMNFIHAKEAQPIVEKLDKYVKTAVEWRTQLQAQSGQKSELKPTAPIVVAGALSFVAASISSAGGIGGGGLFIPILTIVAGFDLKTASSFTAFMVTGVTIANVAFNVLIKSRRNGGKTMIDYDIALLSEPCMLVGVSIGVIFNIMLPDWLITIIFAVFLAWSTFKTFKSGISYWKRESEGIRRNGSHNLENGMARNEISSDRSEETVQSLEEPLLHKETSNKLDLPWMKLGVLVLIWFSFFIIYVLHGDPFEQGIIPVEACGVTYWLISLTQIPLAAIFSSLIFYIRQRNQNQELRDDITNPGPNMFIFPLMALLAGVLGGVFGIGGGMLISPLLLQIGLAPEVTAATCSFMVLFASTMSSMQFLLLGMNHVYGAIIFAIICFIASVIGMGIVQKVIKKFGRSSLIVFSVGTVMTLSTILITSFGAVDAWRDYNNGKFMGFKPPC</sequence>
<dbReference type="GO" id="GO:0016020">
    <property type="term" value="C:membrane"/>
    <property type="evidence" value="ECO:0007669"/>
    <property type="project" value="UniProtKB-SubCell"/>
</dbReference>
<evidence type="ECO:0000256" key="6">
    <source>
        <dbReference type="SAM" id="Phobius"/>
    </source>
</evidence>
<dbReference type="InterPro" id="IPR002781">
    <property type="entry name" value="TM_pro_TauE-like"/>
</dbReference>
<keyword evidence="9" id="KW-1185">Reference proteome</keyword>
<evidence type="ECO:0000256" key="5">
    <source>
        <dbReference type="ARBA" id="ARBA00023136"/>
    </source>
</evidence>
<dbReference type="Proteomes" id="UP001630127">
    <property type="component" value="Unassembled WGS sequence"/>
</dbReference>
<dbReference type="EMBL" id="JBJUIK010000007">
    <property type="protein sequence ID" value="KAL3522088.1"/>
    <property type="molecule type" value="Genomic_DNA"/>
</dbReference>
<evidence type="ECO:0000256" key="2">
    <source>
        <dbReference type="ARBA" id="ARBA00009142"/>
    </source>
</evidence>
<gene>
    <name evidence="8" type="ORF">ACH5RR_014922</name>
</gene>
<evidence type="ECO:0000256" key="1">
    <source>
        <dbReference type="ARBA" id="ARBA00004141"/>
    </source>
</evidence>
<keyword evidence="3 6" id="KW-0812">Transmembrane</keyword>
<dbReference type="AlphaFoldDB" id="A0ABD2ZS37"/>
<name>A0ABD2ZS37_9GENT</name>
<dbReference type="PANTHER" id="PTHR14255:SF3">
    <property type="entry name" value="SULFITE EXPORTER TAUE_SAFE FAMILY PROTEIN 5-RELATED"/>
    <property type="match status" value="1"/>
</dbReference>
<feature type="transmembrane region" description="Helical" evidence="6">
    <location>
        <begin position="245"/>
        <end position="264"/>
    </location>
</feature>
<dbReference type="Pfam" id="PF01925">
    <property type="entry name" value="TauE"/>
    <property type="match status" value="2"/>
</dbReference>
<feature type="chain" id="PRO_5044895580" description="Sulfite exporter TauE/SafE family protein" evidence="7">
    <location>
        <begin position="26"/>
        <end position="463"/>
    </location>
</feature>
<evidence type="ECO:0000313" key="9">
    <source>
        <dbReference type="Proteomes" id="UP001630127"/>
    </source>
</evidence>
<keyword evidence="5 6" id="KW-0472">Membrane</keyword>
<protein>
    <recommendedName>
        <fullName evidence="10">Sulfite exporter TauE/SafE family protein</fullName>
    </recommendedName>
</protein>
<evidence type="ECO:0000256" key="4">
    <source>
        <dbReference type="ARBA" id="ARBA00022989"/>
    </source>
</evidence>
<feature type="transmembrane region" description="Helical" evidence="6">
    <location>
        <begin position="108"/>
        <end position="127"/>
    </location>
</feature>
<evidence type="ECO:0000313" key="8">
    <source>
        <dbReference type="EMBL" id="KAL3522088.1"/>
    </source>
</evidence>
<feature type="transmembrane region" description="Helical" evidence="6">
    <location>
        <begin position="423"/>
        <end position="445"/>
    </location>
</feature>
<keyword evidence="7" id="KW-0732">Signal</keyword>
<organism evidence="8 9">
    <name type="scientific">Cinchona calisaya</name>
    <dbReference type="NCBI Taxonomy" id="153742"/>
    <lineage>
        <taxon>Eukaryota</taxon>
        <taxon>Viridiplantae</taxon>
        <taxon>Streptophyta</taxon>
        <taxon>Embryophyta</taxon>
        <taxon>Tracheophyta</taxon>
        <taxon>Spermatophyta</taxon>
        <taxon>Magnoliopsida</taxon>
        <taxon>eudicotyledons</taxon>
        <taxon>Gunneridae</taxon>
        <taxon>Pentapetalae</taxon>
        <taxon>asterids</taxon>
        <taxon>lamiids</taxon>
        <taxon>Gentianales</taxon>
        <taxon>Rubiaceae</taxon>
        <taxon>Cinchonoideae</taxon>
        <taxon>Cinchoneae</taxon>
        <taxon>Cinchona</taxon>
    </lineage>
</organism>
<feature type="transmembrane region" description="Helical" evidence="6">
    <location>
        <begin position="167"/>
        <end position="185"/>
    </location>
</feature>
<accession>A0ABD2ZS37</accession>
<evidence type="ECO:0008006" key="10">
    <source>
        <dbReference type="Google" id="ProtNLM"/>
    </source>
</evidence>
<feature type="transmembrane region" description="Helical" evidence="6">
    <location>
        <begin position="390"/>
        <end position="411"/>
    </location>
</feature>
<feature type="transmembrane region" description="Helical" evidence="6">
    <location>
        <begin position="325"/>
        <end position="350"/>
    </location>
</feature>
<feature type="signal peptide" evidence="7">
    <location>
        <begin position="1"/>
        <end position="25"/>
    </location>
</feature>
<comment type="caution">
    <text evidence="8">The sequence shown here is derived from an EMBL/GenBank/DDBJ whole genome shotgun (WGS) entry which is preliminary data.</text>
</comment>
<reference evidence="8 9" key="1">
    <citation type="submission" date="2024-11" db="EMBL/GenBank/DDBJ databases">
        <title>A near-complete genome assembly of Cinchona calisaya.</title>
        <authorList>
            <person name="Lian D.C."/>
            <person name="Zhao X.W."/>
            <person name="Wei L."/>
        </authorList>
    </citation>
    <scope>NUCLEOTIDE SEQUENCE [LARGE SCALE GENOMIC DNA]</scope>
    <source>
        <tissue evidence="8">Nenye</tissue>
    </source>
</reference>
<keyword evidence="4 6" id="KW-1133">Transmembrane helix</keyword>